<evidence type="ECO:0000313" key="8">
    <source>
        <dbReference type="Proteomes" id="UP000295632"/>
    </source>
</evidence>
<protein>
    <submittedName>
        <fullName evidence="7">Uncharacterized membrane protein YheB (UPF0754 family)</fullName>
    </submittedName>
</protein>
<evidence type="ECO:0000256" key="2">
    <source>
        <dbReference type="ARBA" id="ARBA00008053"/>
    </source>
</evidence>
<dbReference type="InterPro" id="IPR007383">
    <property type="entry name" value="DUF445"/>
</dbReference>
<dbReference type="PANTHER" id="PTHR35791">
    <property type="entry name" value="UPF0754 MEMBRANE PROTEIN YHEB"/>
    <property type="match status" value="1"/>
</dbReference>
<keyword evidence="4 6" id="KW-1133">Transmembrane helix</keyword>
<dbReference type="GO" id="GO:0012505">
    <property type="term" value="C:endomembrane system"/>
    <property type="evidence" value="ECO:0007669"/>
    <property type="project" value="UniProtKB-SubCell"/>
</dbReference>
<feature type="transmembrane region" description="Helical" evidence="6">
    <location>
        <begin position="356"/>
        <end position="378"/>
    </location>
</feature>
<dbReference type="RefSeq" id="WP_166639394.1">
    <property type="nucleotide sequence ID" value="NZ_SNYJ01000021.1"/>
</dbReference>
<gene>
    <name evidence="7" type="ORF">EV213_12121</name>
</gene>
<evidence type="ECO:0000256" key="5">
    <source>
        <dbReference type="ARBA" id="ARBA00023136"/>
    </source>
</evidence>
<dbReference type="Proteomes" id="UP000295632">
    <property type="component" value="Unassembled WGS sequence"/>
</dbReference>
<evidence type="ECO:0000313" key="7">
    <source>
        <dbReference type="EMBL" id="TDQ35404.1"/>
    </source>
</evidence>
<comment type="subcellular location">
    <subcellularLocation>
        <location evidence="1">Endomembrane system</location>
    </subcellularLocation>
</comment>
<reference evidence="7 8" key="1">
    <citation type="submission" date="2019-03" db="EMBL/GenBank/DDBJ databases">
        <title>Genomic Encyclopedia of Type Strains, Phase IV (KMG-IV): sequencing the most valuable type-strain genomes for metagenomic binning, comparative biology and taxonomic classification.</title>
        <authorList>
            <person name="Goeker M."/>
        </authorList>
    </citation>
    <scope>NUCLEOTIDE SEQUENCE [LARGE SCALE GENOMIC DNA]</scope>
    <source>
        <strain evidence="7 8">DSM 28697</strain>
    </source>
</reference>
<sequence length="380" mass="44334">MDTVILFSFMAFVGAAVGGATNYLAIKMLFRPFHPIYIGSWRLPFTPGLIPKRREEMAKSFGKTVAEHLVTPKQFLDLLQQEKVTDWMEAKGVSYIDEWAHEQMTVQQLGERFGINLQQKAPETVQHILQQHITTWWRAHSEESIGEVLPEKWKHSIEDKIPEVSAVLLQKGITWLESDQGKEDIRHAVNDFFDSHHRMFGMVQMLFGQERLEDRIQQELVGFMKREQMRPMVQTFVEKEWRALLQKPLTEVEKGLSATAEEIIPMFAKDFVEKWPWERWLQQPVATLLTEERVISLKKLWRTAYKRLFAYVVEHLQTWFSLLKLHDIVEKQVSAYPVQRLEELVLGISKRELSMITYLGAFLGGLIGLVQALFVLIFPL</sequence>
<dbReference type="EMBL" id="SNYJ01000021">
    <property type="protein sequence ID" value="TDQ35404.1"/>
    <property type="molecule type" value="Genomic_DNA"/>
</dbReference>
<accession>A0A4R6TUR3</accession>
<evidence type="ECO:0000256" key="3">
    <source>
        <dbReference type="ARBA" id="ARBA00022692"/>
    </source>
</evidence>
<evidence type="ECO:0000256" key="4">
    <source>
        <dbReference type="ARBA" id="ARBA00022989"/>
    </source>
</evidence>
<dbReference type="AlphaFoldDB" id="A0A4R6TUR3"/>
<comment type="similarity">
    <text evidence="2">Belongs to the UPF0754 family.</text>
</comment>
<evidence type="ECO:0000256" key="1">
    <source>
        <dbReference type="ARBA" id="ARBA00004308"/>
    </source>
</evidence>
<dbReference type="Pfam" id="PF04286">
    <property type="entry name" value="DUF445"/>
    <property type="match status" value="1"/>
</dbReference>
<evidence type="ECO:0000256" key="6">
    <source>
        <dbReference type="SAM" id="Phobius"/>
    </source>
</evidence>
<keyword evidence="3 6" id="KW-0812">Transmembrane</keyword>
<keyword evidence="5 6" id="KW-0472">Membrane</keyword>
<feature type="transmembrane region" description="Helical" evidence="6">
    <location>
        <begin position="6"/>
        <end position="26"/>
    </location>
</feature>
<name>A0A4R6TUR3_9BACI</name>
<keyword evidence="8" id="KW-1185">Reference proteome</keyword>
<proteinExistence type="inferred from homology"/>
<comment type="caution">
    <text evidence="7">The sequence shown here is derived from an EMBL/GenBank/DDBJ whole genome shotgun (WGS) entry which is preliminary data.</text>
</comment>
<organism evidence="7 8">
    <name type="scientific">Aureibacillus halotolerans</name>
    <dbReference type="NCBI Taxonomy" id="1508390"/>
    <lineage>
        <taxon>Bacteria</taxon>
        <taxon>Bacillati</taxon>
        <taxon>Bacillota</taxon>
        <taxon>Bacilli</taxon>
        <taxon>Bacillales</taxon>
        <taxon>Bacillaceae</taxon>
        <taxon>Aureibacillus</taxon>
    </lineage>
</organism>
<dbReference type="PANTHER" id="PTHR35791:SF1">
    <property type="entry name" value="UPF0754 MEMBRANE PROTEIN YHEB"/>
    <property type="match status" value="1"/>
</dbReference>